<name>D1CEB3_THET1</name>
<comment type="cofactor">
    <cofactor evidence="7">
        <name>Zn(2+)</name>
        <dbReference type="ChEBI" id="CHEBI:29105"/>
    </cofactor>
    <text evidence="7">Binds 1 zinc ion per subunit.</text>
</comment>
<keyword evidence="5" id="KW-0238">DNA-binding</keyword>
<dbReference type="SUPFAM" id="SSF46785">
    <property type="entry name" value="Winged helix' DNA-binding domain"/>
    <property type="match status" value="1"/>
</dbReference>
<comment type="similarity">
    <text evidence="1">Belongs to the Fur family.</text>
</comment>
<evidence type="ECO:0000256" key="2">
    <source>
        <dbReference type="ARBA" id="ARBA00022491"/>
    </source>
</evidence>
<dbReference type="GO" id="GO:0003700">
    <property type="term" value="F:DNA-binding transcription factor activity"/>
    <property type="evidence" value="ECO:0007669"/>
    <property type="project" value="InterPro"/>
</dbReference>
<dbReference type="InterPro" id="IPR036388">
    <property type="entry name" value="WH-like_DNA-bd_sf"/>
</dbReference>
<sequence>MTIQDKRTSELVDLLRNAGMRVTPQRLEIVSALVHGSHPSAEEIYEQVSAKLPTTSLATVYNTLEALKSLGQVLEVRPPQGGIRYDVLRPYGHSHLVCKRCGRVEDAPQQILENGEVSLKVPDIGWSDLEIRLDLEGICPYCREVGADG</sequence>
<feature type="binding site" evidence="7">
    <location>
        <position position="142"/>
    </location>
    <ligand>
        <name>Zn(2+)</name>
        <dbReference type="ChEBI" id="CHEBI:29105"/>
    </ligand>
</feature>
<dbReference type="EMBL" id="CP001825">
    <property type="protein sequence ID" value="ACZ41269.1"/>
    <property type="molecule type" value="Genomic_DNA"/>
</dbReference>
<dbReference type="PANTHER" id="PTHR33202">
    <property type="entry name" value="ZINC UPTAKE REGULATION PROTEIN"/>
    <property type="match status" value="1"/>
</dbReference>
<dbReference type="Gene3D" id="1.10.10.10">
    <property type="entry name" value="Winged helix-like DNA-binding domain superfamily/Winged helix DNA-binding domain"/>
    <property type="match status" value="1"/>
</dbReference>
<dbReference type="RefSeq" id="WP_012874304.1">
    <property type="nucleotide sequence ID" value="NC_013525.1"/>
</dbReference>
<dbReference type="GO" id="GO:0000976">
    <property type="term" value="F:transcription cis-regulatory region binding"/>
    <property type="evidence" value="ECO:0007669"/>
    <property type="project" value="TreeGrafter"/>
</dbReference>
<keyword evidence="10" id="KW-1185">Reference proteome</keyword>
<keyword evidence="8" id="KW-0408">Iron</keyword>
<dbReference type="Pfam" id="PF01475">
    <property type="entry name" value="FUR"/>
    <property type="match status" value="1"/>
</dbReference>
<dbReference type="InterPro" id="IPR036390">
    <property type="entry name" value="WH_DNA-bd_sf"/>
</dbReference>
<gene>
    <name evidence="9" type="ordered locus">Tter_0347</name>
</gene>
<dbReference type="InterPro" id="IPR043135">
    <property type="entry name" value="Fur_C"/>
</dbReference>
<dbReference type="GO" id="GO:1900376">
    <property type="term" value="P:regulation of secondary metabolite biosynthetic process"/>
    <property type="evidence" value="ECO:0007669"/>
    <property type="project" value="TreeGrafter"/>
</dbReference>
<keyword evidence="3 7" id="KW-0862">Zinc</keyword>
<dbReference type="eggNOG" id="COG0735">
    <property type="taxonomic scope" value="Bacteria"/>
</dbReference>
<evidence type="ECO:0000313" key="9">
    <source>
        <dbReference type="EMBL" id="ACZ41269.1"/>
    </source>
</evidence>
<evidence type="ECO:0000256" key="5">
    <source>
        <dbReference type="ARBA" id="ARBA00023125"/>
    </source>
</evidence>
<evidence type="ECO:0000256" key="8">
    <source>
        <dbReference type="PIRSR" id="PIRSR602481-2"/>
    </source>
</evidence>
<dbReference type="AlphaFoldDB" id="D1CEB3"/>
<evidence type="ECO:0000256" key="1">
    <source>
        <dbReference type="ARBA" id="ARBA00007957"/>
    </source>
</evidence>
<feature type="binding site" evidence="8">
    <location>
        <position position="113"/>
    </location>
    <ligand>
        <name>Fe cation</name>
        <dbReference type="ChEBI" id="CHEBI:24875"/>
    </ligand>
</feature>
<keyword evidence="2" id="KW-0678">Repressor</keyword>
<comment type="cofactor">
    <cofactor evidence="8">
        <name>Mn(2+)</name>
        <dbReference type="ChEBI" id="CHEBI:29035"/>
    </cofactor>
    <cofactor evidence="8">
        <name>Fe(2+)</name>
        <dbReference type="ChEBI" id="CHEBI:29033"/>
    </cofactor>
    <text evidence="8">Binds 1 Mn(2+) or Fe(2+) ion per subunit.</text>
</comment>
<organism evidence="9 10">
    <name type="scientific">Thermobaculum terrenum (strain ATCC BAA-798 / CCMEE 7001 / YNP1)</name>
    <dbReference type="NCBI Taxonomy" id="525904"/>
    <lineage>
        <taxon>Bacteria</taxon>
        <taxon>Bacillati</taxon>
        <taxon>Chloroflexota</taxon>
        <taxon>Chloroflexia</taxon>
        <taxon>Candidatus Thermobaculales</taxon>
        <taxon>Candidatus Thermobaculaceae</taxon>
        <taxon>Thermobaculum</taxon>
    </lineage>
</organism>
<feature type="binding site" evidence="7">
    <location>
        <position position="139"/>
    </location>
    <ligand>
        <name>Zn(2+)</name>
        <dbReference type="ChEBI" id="CHEBI:29105"/>
    </ligand>
</feature>
<feature type="binding site" evidence="7">
    <location>
        <position position="101"/>
    </location>
    <ligand>
        <name>Zn(2+)</name>
        <dbReference type="ChEBI" id="CHEBI:29105"/>
    </ligand>
</feature>
<keyword evidence="7" id="KW-0479">Metal-binding</keyword>
<dbReference type="Proteomes" id="UP000000323">
    <property type="component" value="Chromosome 1"/>
</dbReference>
<dbReference type="KEGG" id="ttr:Tter_0347"/>
<evidence type="ECO:0000256" key="6">
    <source>
        <dbReference type="ARBA" id="ARBA00023163"/>
    </source>
</evidence>
<keyword evidence="4" id="KW-0805">Transcription regulation</keyword>
<evidence type="ECO:0000256" key="3">
    <source>
        <dbReference type="ARBA" id="ARBA00022833"/>
    </source>
</evidence>
<dbReference type="OrthoDB" id="8659436at2"/>
<dbReference type="PANTHER" id="PTHR33202:SF7">
    <property type="entry name" value="FERRIC UPTAKE REGULATION PROTEIN"/>
    <property type="match status" value="1"/>
</dbReference>
<protein>
    <submittedName>
        <fullName evidence="9">Ferric uptake regulator, Fur family</fullName>
    </submittedName>
</protein>
<dbReference type="GO" id="GO:0045892">
    <property type="term" value="P:negative regulation of DNA-templated transcription"/>
    <property type="evidence" value="ECO:0007669"/>
    <property type="project" value="TreeGrafter"/>
</dbReference>
<dbReference type="HOGENOM" id="CLU_096072_3_1_0"/>
<dbReference type="GO" id="GO:0008270">
    <property type="term" value="F:zinc ion binding"/>
    <property type="evidence" value="ECO:0007669"/>
    <property type="project" value="TreeGrafter"/>
</dbReference>
<evidence type="ECO:0000313" key="10">
    <source>
        <dbReference type="Proteomes" id="UP000000323"/>
    </source>
</evidence>
<accession>D1CEB3</accession>
<proteinExistence type="inferred from homology"/>
<dbReference type="InterPro" id="IPR002481">
    <property type="entry name" value="FUR"/>
</dbReference>
<evidence type="ECO:0000256" key="4">
    <source>
        <dbReference type="ARBA" id="ARBA00023015"/>
    </source>
</evidence>
<dbReference type="STRING" id="525904.Tter_0347"/>
<dbReference type="Gene3D" id="3.30.1490.190">
    <property type="match status" value="1"/>
</dbReference>
<reference evidence="10" key="1">
    <citation type="journal article" date="2010" name="Stand. Genomic Sci.">
        <title>Complete genome sequence of 'Thermobaculum terrenum' type strain (YNP1).</title>
        <authorList>
            <person name="Kiss H."/>
            <person name="Cleland D."/>
            <person name="Lapidus A."/>
            <person name="Lucas S."/>
            <person name="Glavina Del Rio T."/>
            <person name="Nolan M."/>
            <person name="Tice H."/>
            <person name="Han C."/>
            <person name="Goodwin L."/>
            <person name="Pitluck S."/>
            <person name="Liolios K."/>
            <person name="Ivanova N."/>
            <person name="Mavromatis K."/>
            <person name="Ovchinnikova G."/>
            <person name="Pati A."/>
            <person name="Chen A."/>
            <person name="Palaniappan K."/>
            <person name="Land M."/>
            <person name="Hauser L."/>
            <person name="Chang Y."/>
            <person name="Jeffries C."/>
            <person name="Lu M."/>
            <person name="Brettin T."/>
            <person name="Detter J."/>
            <person name="Goker M."/>
            <person name="Tindall B."/>
            <person name="Beck B."/>
            <person name="McDermott T."/>
            <person name="Woyke T."/>
            <person name="Bristow J."/>
            <person name="Eisen J."/>
            <person name="Markowitz V."/>
            <person name="Hugenholtz P."/>
            <person name="Kyrpides N."/>
            <person name="Klenk H."/>
            <person name="Cheng J."/>
        </authorList>
    </citation>
    <scope>NUCLEOTIDE SEQUENCE [LARGE SCALE GENOMIC DNA]</scope>
    <source>
        <strain evidence="10">ATCC BAA-798 / YNP1</strain>
    </source>
</reference>
<feature type="binding site" evidence="7">
    <location>
        <position position="98"/>
    </location>
    <ligand>
        <name>Zn(2+)</name>
        <dbReference type="ChEBI" id="CHEBI:29105"/>
    </ligand>
</feature>
<evidence type="ECO:0000256" key="7">
    <source>
        <dbReference type="PIRSR" id="PIRSR602481-1"/>
    </source>
</evidence>
<dbReference type="CDD" id="cd07153">
    <property type="entry name" value="Fur_like"/>
    <property type="match status" value="1"/>
</dbReference>
<keyword evidence="6" id="KW-0804">Transcription</keyword>